<evidence type="ECO:0000256" key="6">
    <source>
        <dbReference type="ARBA" id="ARBA00029833"/>
    </source>
</evidence>
<dbReference type="AlphaFoldDB" id="A0A913WSL5"/>
<keyword evidence="5" id="KW-0072">Autophagy</keyword>
<keyword evidence="4" id="KW-0833">Ubl conjugation pathway</keyword>
<dbReference type="GeneID" id="110232592"/>
<dbReference type="GO" id="GO:0005829">
    <property type="term" value="C:cytosol"/>
    <property type="evidence" value="ECO:0007669"/>
    <property type="project" value="TreeGrafter"/>
</dbReference>
<dbReference type="Proteomes" id="UP000887567">
    <property type="component" value="Unplaced"/>
</dbReference>
<reference evidence="7" key="1">
    <citation type="submission" date="2022-11" db="UniProtKB">
        <authorList>
            <consortium name="EnsemblMetazoa"/>
        </authorList>
    </citation>
    <scope>IDENTIFICATION</scope>
</reference>
<comment type="similarity">
    <text evidence="1">Belongs to the ATG10 family.</text>
</comment>
<dbReference type="GO" id="GO:0000045">
    <property type="term" value="P:autophagosome assembly"/>
    <property type="evidence" value="ECO:0007669"/>
    <property type="project" value="TreeGrafter"/>
</dbReference>
<evidence type="ECO:0000256" key="2">
    <source>
        <dbReference type="ARBA" id="ARBA00021099"/>
    </source>
</evidence>
<evidence type="ECO:0000256" key="4">
    <source>
        <dbReference type="ARBA" id="ARBA00022786"/>
    </source>
</evidence>
<sequence>MCSEDGRISFTEFNDELDDFVQKSKALGDHWEVRLESEYHQFGPGHDKAKYLVKHCFREVLANIVQVKDNCQDSKYDTLSSTDKDDCEAVRDNSNNNYLKYEYHVTYSPSYGVPVLYFITYTQDGCPLGLQDVWSAIPHVYQQRLQAERWTFLTQQEHPFLGKPFFQLHPCHTADMMKCILMRASDESSLTTRRKTNYLVTWLSSVGPVVGLELPLAYGT</sequence>
<dbReference type="PANTHER" id="PTHR14957">
    <property type="entry name" value="UBIQUITIN-LIKE-CONJUGATING ENZYME ATG10"/>
    <property type="match status" value="1"/>
</dbReference>
<proteinExistence type="inferred from homology"/>
<protein>
    <recommendedName>
        <fullName evidence="2">Ubiquitin-like-conjugating enzyme ATG10</fullName>
    </recommendedName>
    <alternativeName>
        <fullName evidence="6">Autophagy-related protein 10</fullName>
    </alternativeName>
</protein>
<dbReference type="GO" id="GO:0000422">
    <property type="term" value="P:autophagy of mitochondrion"/>
    <property type="evidence" value="ECO:0007669"/>
    <property type="project" value="TreeGrafter"/>
</dbReference>
<dbReference type="RefSeq" id="XP_020893469.1">
    <property type="nucleotide sequence ID" value="XM_021037810.2"/>
</dbReference>
<dbReference type="GO" id="GO:0032446">
    <property type="term" value="P:protein modification by small protein conjugation"/>
    <property type="evidence" value="ECO:0007669"/>
    <property type="project" value="TreeGrafter"/>
</dbReference>
<evidence type="ECO:0000313" key="7">
    <source>
        <dbReference type="EnsemblMetazoa" id="XP_020893469.1"/>
    </source>
</evidence>
<dbReference type="OMA" id="WRWENAP"/>
<dbReference type="InterPro" id="IPR007135">
    <property type="entry name" value="Atg3/Atg10"/>
</dbReference>
<dbReference type="GO" id="GO:0061651">
    <property type="term" value="F:Atg12 conjugating enzyme activity"/>
    <property type="evidence" value="ECO:0007669"/>
    <property type="project" value="TreeGrafter"/>
</dbReference>
<keyword evidence="8" id="KW-1185">Reference proteome</keyword>
<organism evidence="7 8">
    <name type="scientific">Exaiptasia diaphana</name>
    <name type="common">Tropical sea anemone</name>
    <name type="synonym">Aiptasia pulchella</name>
    <dbReference type="NCBI Taxonomy" id="2652724"/>
    <lineage>
        <taxon>Eukaryota</taxon>
        <taxon>Metazoa</taxon>
        <taxon>Cnidaria</taxon>
        <taxon>Anthozoa</taxon>
        <taxon>Hexacorallia</taxon>
        <taxon>Actiniaria</taxon>
        <taxon>Aiptasiidae</taxon>
        <taxon>Exaiptasia</taxon>
    </lineage>
</organism>
<dbReference type="OrthoDB" id="4089664at2759"/>
<dbReference type="EnsemblMetazoa" id="XM_021037810.2">
    <property type="protein sequence ID" value="XP_020893469.1"/>
    <property type="gene ID" value="LOC110232592"/>
</dbReference>
<evidence type="ECO:0000256" key="1">
    <source>
        <dbReference type="ARBA" id="ARBA00005696"/>
    </source>
</evidence>
<keyword evidence="3" id="KW-0808">Transferase</keyword>
<evidence type="ECO:0000313" key="8">
    <source>
        <dbReference type="Proteomes" id="UP000887567"/>
    </source>
</evidence>
<name>A0A913WSL5_EXADI</name>
<dbReference type="Pfam" id="PF03987">
    <property type="entry name" value="Autophagy_act_C"/>
    <property type="match status" value="1"/>
</dbReference>
<evidence type="ECO:0000256" key="3">
    <source>
        <dbReference type="ARBA" id="ARBA00022679"/>
    </source>
</evidence>
<dbReference type="KEGG" id="epa:110232592"/>
<dbReference type="PANTHER" id="PTHR14957:SF1">
    <property type="entry name" value="UBIQUITIN-LIKE-CONJUGATING ENZYME ATG10"/>
    <property type="match status" value="1"/>
</dbReference>
<dbReference type="Gene3D" id="3.30.1460.50">
    <property type="match status" value="1"/>
</dbReference>
<evidence type="ECO:0000256" key="5">
    <source>
        <dbReference type="ARBA" id="ARBA00023006"/>
    </source>
</evidence>
<accession>A0A913WSL5</accession>